<feature type="region of interest" description="Disordered" evidence="1">
    <location>
        <begin position="12"/>
        <end position="36"/>
    </location>
</feature>
<name>A0A0C3NDY4_PISTI</name>
<evidence type="ECO:0000313" key="3">
    <source>
        <dbReference type="Proteomes" id="UP000054217"/>
    </source>
</evidence>
<organism evidence="2 3">
    <name type="scientific">Pisolithus tinctorius Marx 270</name>
    <dbReference type="NCBI Taxonomy" id="870435"/>
    <lineage>
        <taxon>Eukaryota</taxon>
        <taxon>Fungi</taxon>
        <taxon>Dikarya</taxon>
        <taxon>Basidiomycota</taxon>
        <taxon>Agaricomycotina</taxon>
        <taxon>Agaricomycetes</taxon>
        <taxon>Agaricomycetidae</taxon>
        <taxon>Boletales</taxon>
        <taxon>Sclerodermatineae</taxon>
        <taxon>Pisolithaceae</taxon>
        <taxon>Pisolithus</taxon>
    </lineage>
</organism>
<reference evidence="2 3" key="1">
    <citation type="submission" date="2014-04" db="EMBL/GenBank/DDBJ databases">
        <authorList>
            <consortium name="DOE Joint Genome Institute"/>
            <person name="Kuo A."/>
            <person name="Kohler A."/>
            <person name="Costa M.D."/>
            <person name="Nagy L.G."/>
            <person name="Floudas D."/>
            <person name="Copeland A."/>
            <person name="Barry K.W."/>
            <person name="Cichocki N."/>
            <person name="Veneault-Fourrey C."/>
            <person name="LaButti K."/>
            <person name="Lindquist E.A."/>
            <person name="Lipzen A."/>
            <person name="Lundell T."/>
            <person name="Morin E."/>
            <person name="Murat C."/>
            <person name="Sun H."/>
            <person name="Tunlid A."/>
            <person name="Henrissat B."/>
            <person name="Grigoriev I.V."/>
            <person name="Hibbett D.S."/>
            <person name="Martin F."/>
            <person name="Nordberg H.P."/>
            <person name="Cantor M.N."/>
            <person name="Hua S.X."/>
        </authorList>
    </citation>
    <scope>NUCLEOTIDE SEQUENCE [LARGE SCALE GENOMIC DNA]</scope>
    <source>
        <strain evidence="2 3">Marx 270</strain>
    </source>
</reference>
<dbReference type="Proteomes" id="UP000054217">
    <property type="component" value="Unassembled WGS sequence"/>
</dbReference>
<protein>
    <submittedName>
        <fullName evidence="2">Uncharacterized protein</fullName>
    </submittedName>
</protein>
<proteinExistence type="predicted"/>
<keyword evidence="3" id="KW-1185">Reference proteome</keyword>
<evidence type="ECO:0000313" key="2">
    <source>
        <dbReference type="EMBL" id="KIN93778.1"/>
    </source>
</evidence>
<reference evidence="3" key="2">
    <citation type="submission" date="2015-01" db="EMBL/GenBank/DDBJ databases">
        <title>Evolutionary Origins and Diversification of the Mycorrhizal Mutualists.</title>
        <authorList>
            <consortium name="DOE Joint Genome Institute"/>
            <consortium name="Mycorrhizal Genomics Consortium"/>
            <person name="Kohler A."/>
            <person name="Kuo A."/>
            <person name="Nagy L.G."/>
            <person name="Floudas D."/>
            <person name="Copeland A."/>
            <person name="Barry K.W."/>
            <person name="Cichocki N."/>
            <person name="Veneault-Fourrey C."/>
            <person name="LaButti K."/>
            <person name="Lindquist E.A."/>
            <person name="Lipzen A."/>
            <person name="Lundell T."/>
            <person name="Morin E."/>
            <person name="Murat C."/>
            <person name="Riley R."/>
            <person name="Ohm R."/>
            <person name="Sun H."/>
            <person name="Tunlid A."/>
            <person name="Henrissat B."/>
            <person name="Grigoriev I.V."/>
            <person name="Hibbett D.S."/>
            <person name="Martin F."/>
        </authorList>
    </citation>
    <scope>NUCLEOTIDE SEQUENCE [LARGE SCALE GENOMIC DNA]</scope>
    <source>
        <strain evidence="3">Marx 270</strain>
    </source>
</reference>
<dbReference type="EMBL" id="KN832136">
    <property type="protein sequence ID" value="KIN93778.1"/>
    <property type="molecule type" value="Genomic_DNA"/>
</dbReference>
<accession>A0A0C3NDY4</accession>
<gene>
    <name evidence="2" type="ORF">M404DRAFT_1008761</name>
</gene>
<dbReference type="AlphaFoldDB" id="A0A0C3NDY4"/>
<dbReference type="HOGENOM" id="CLU_3069668_0_0_1"/>
<feature type="compositionally biased region" description="Polar residues" evidence="1">
    <location>
        <begin position="27"/>
        <end position="36"/>
    </location>
</feature>
<dbReference type="InParanoid" id="A0A0C3NDY4"/>
<sequence length="53" mass="5847">MFPSDDIVIRPLSLSASGHPKPRAKRNQGSLPSMFTQASPFRRSVPLVVQNAR</sequence>
<evidence type="ECO:0000256" key="1">
    <source>
        <dbReference type="SAM" id="MobiDB-lite"/>
    </source>
</evidence>